<proteinExistence type="inferred from homology"/>
<dbReference type="SUPFAM" id="SSF52833">
    <property type="entry name" value="Thioredoxin-like"/>
    <property type="match status" value="1"/>
</dbReference>
<evidence type="ECO:0000259" key="8">
    <source>
        <dbReference type="Pfam" id="PF10411"/>
    </source>
</evidence>
<protein>
    <recommendedName>
        <fullName evidence="7">Thiol:disulfide interchange protein</fullName>
    </recommendedName>
</protein>
<keyword evidence="5" id="KW-1015">Disulfide bond</keyword>
<feature type="signal peptide" evidence="7">
    <location>
        <begin position="1"/>
        <end position="23"/>
    </location>
</feature>
<evidence type="ECO:0000256" key="2">
    <source>
        <dbReference type="ARBA" id="ARBA00009813"/>
    </source>
</evidence>
<gene>
    <name evidence="10" type="ORF">ABHN84_19745</name>
</gene>
<evidence type="ECO:0000313" key="11">
    <source>
        <dbReference type="Proteomes" id="UP001477278"/>
    </source>
</evidence>
<keyword evidence="6 7" id="KW-0676">Redox-active center</keyword>
<comment type="function">
    <text evidence="7">Required for disulfide bond formation in some periplasmic proteins. Acts by transferring its disulfide bond to other proteins and is reduced in the process.</text>
</comment>
<dbReference type="Pfam" id="PF10411">
    <property type="entry name" value="DsbC_N"/>
    <property type="match status" value="1"/>
</dbReference>
<dbReference type="InterPro" id="IPR017937">
    <property type="entry name" value="Thioredoxin_CS"/>
</dbReference>
<evidence type="ECO:0000313" key="10">
    <source>
        <dbReference type="EMBL" id="MEO3684498.1"/>
    </source>
</evidence>
<dbReference type="InterPro" id="IPR009094">
    <property type="entry name" value="DiS-bond_isomerase_DsbC/G_N_sf"/>
</dbReference>
<name>A0ABV0FUI5_9GAMM</name>
<dbReference type="Proteomes" id="UP001477278">
    <property type="component" value="Unassembled WGS sequence"/>
</dbReference>
<evidence type="ECO:0000256" key="5">
    <source>
        <dbReference type="ARBA" id="ARBA00023157"/>
    </source>
</evidence>
<dbReference type="Gene3D" id="3.40.30.10">
    <property type="entry name" value="Glutaredoxin"/>
    <property type="match status" value="1"/>
</dbReference>
<dbReference type="InterPro" id="IPR018950">
    <property type="entry name" value="DiS-bond_isomerase_DsbC/G_N"/>
</dbReference>
<reference evidence="10 11" key="1">
    <citation type="submission" date="2024-05" db="EMBL/GenBank/DDBJ databases">
        <title>Genome sequencing of Marine Estuary Bacteria, Shewanella vesiculosa and S. baltica, and Pseudomonas syringae.</title>
        <authorList>
            <person name="Gurung A."/>
            <person name="Maclea K.S."/>
        </authorList>
    </citation>
    <scope>NUCLEOTIDE SEQUENCE [LARGE SCALE GENOMIC DNA]</scope>
    <source>
        <strain evidence="10 11">1A</strain>
    </source>
</reference>
<keyword evidence="11" id="KW-1185">Reference proteome</keyword>
<evidence type="ECO:0000256" key="1">
    <source>
        <dbReference type="ARBA" id="ARBA00004418"/>
    </source>
</evidence>
<evidence type="ECO:0000256" key="4">
    <source>
        <dbReference type="ARBA" id="ARBA00022764"/>
    </source>
</evidence>
<dbReference type="CDD" id="cd03020">
    <property type="entry name" value="DsbA_DsbC_DsbG"/>
    <property type="match status" value="1"/>
</dbReference>
<organism evidence="10 11">
    <name type="scientific">Shewanella vesiculosa</name>
    <dbReference type="NCBI Taxonomy" id="518738"/>
    <lineage>
        <taxon>Bacteria</taxon>
        <taxon>Pseudomonadati</taxon>
        <taxon>Pseudomonadota</taxon>
        <taxon>Gammaproteobacteria</taxon>
        <taxon>Alteromonadales</taxon>
        <taxon>Shewanellaceae</taxon>
        <taxon>Shewanella</taxon>
    </lineage>
</organism>
<dbReference type="RefSeq" id="WP_347690929.1">
    <property type="nucleotide sequence ID" value="NZ_JBDPZN010000015.1"/>
</dbReference>
<evidence type="ECO:0000256" key="6">
    <source>
        <dbReference type="ARBA" id="ARBA00023284"/>
    </source>
</evidence>
<feature type="chain" id="PRO_5045012005" description="Thiol:disulfide interchange protein" evidence="7">
    <location>
        <begin position="24"/>
        <end position="240"/>
    </location>
</feature>
<comment type="similarity">
    <text evidence="2 7">Belongs to the thioredoxin family. DsbC subfamily.</text>
</comment>
<dbReference type="InterPro" id="IPR051470">
    <property type="entry name" value="Thiol:disulfide_interchange"/>
</dbReference>
<evidence type="ECO:0000259" key="9">
    <source>
        <dbReference type="Pfam" id="PF13098"/>
    </source>
</evidence>
<keyword evidence="4 7" id="KW-0574">Periplasm</keyword>
<accession>A0ABV0FUI5</accession>
<dbReference type="SUPFAM" id="SSF54423">
    <property type="entry name" value="DsbC/DsbG N-terminal domain-like"/>
    <property type="match status" value="1"/>
</dbReference>
<evidence type="ECO:0000256" key="7">
    <source>
        <dbReference type="RuleBase" id="RU364038"/>
    </source>
</evidence>
<feature type="domain" description="Thioredoxin-like fold" evidence="9">
    <location>
        <begin position="113"/>
        <end position="236"/>
    </location>
</feature>
<dbReference type="PROSITE" id="PS00194">
    <property type="entry name" value="THIOREDOXIN_1"/>
    <property type="match status" value="1"/>
</dbReference>
<dbReference type="PANTHER" id="PTHR35272:SF3">
    <property type="entry name" value="THIOL:DISULFIDE INTERCHANGE PROTEIN DSBC"/>
    <property type="match status" value="1"/>
</dbReference>
<comment type="caution">
    <text evidence="10">The sequence shown here is derived from an EMBL/GenBank/DDBJ whole genome shotgun (WGS) entry which is preliminary data.</text>
</comment>
<sequence length="240" mass="26377">MRLANTKILATVLSVVMSAPTIAADLTTTEAKAKFELLLPFKINQVSDSPLADFYQLESEKGIFYASRDGEYIFSGSLHSFSDGLLNLTAVRQRELANGQMEAIQDELIVFPAKNEKYRVTVFTDPTCGYCRKLHSEIEQYNDLGITIAYAAFPRGGINSEMDKLLKDVWCSKDQNKALSDAKNDIPIAKGSCQTPVDQMYQIGESLGINGTPAIILPNGEMVPGYRPALQLLQTLENAG</sequence>
<dbReference type="EMBL" id="JBDPZN010000015">
    <property type="protein sequence ID" value="MEO3684498.1"/>
    <property type="molecule type" value="Genomic_DNA"/>
</dbReference>
<dbReference type="PANTHER" id="PTHR35272">
    <property type="entry name" value="THIOL:DISULFIDE INTERCHANGE PROTEIN DSBC-RELATED"/>
    <property type="match status" value="1"/>
</dbReference>
<keyword evidence="3 7" id="KW-0732">Signal</keyword>
<dbReference type="InterPro" id="IPR012336">
    <property type="entry name" value="Thioredoxin-like_fold"/>
</dbReference>
<evidence type="ECO:0000256" key="3">
    <source>
        <dbReference type="ARBA" id="ARBA00022729"/>
    </source>
</evidence>
<dbReference type="Gene3D" id="3.10.450.70">
    <property type="entry name" value="Disulphide bond isomerase, DsbC/G, N-terminal"/>
    <property type="match status" value="1"/>
</dbReference>
<feature type="domain" description="Disulphide bond isomerase DsbC/G N-terminal" evidence="8">
    <location>
        <begin position="24"/>
        <end position="90"/>
    </location>
</feature>
<comment type="subcellular location">
    <subcellularLocation>
        <location evidence="1 7">Periplasm</location>
    </subcellularLocation>
</comment>
<dbReference type="InterPro" id="IPR036249">
    <property type="entry name" value="Thioredoxin-like_sf"/>
</dbReference>
<dbReference type="InterPro" id="IPR033954">
    <property type="entry name" value="DiS-bond_Isoase_DsbC/G"/>
</dbReference>
<dbReference type="Pfam" id="PF13098">
    <property type="entry name" value="Thioredoxin_2"/>
    <property type="match status" value="1"/>
</dbReference>